<dbReference type="AlphaFoldDB" id="A0A368N5G6"/>
<keyword evidence="5" id="KW-1185">Reference proteome</keyword>
<keyword evidence="4" id="KW-0378">Hydrolase</keyword>
<dbReference type="Proteomes" id="UP000252558">
    <property type="component" value="Unassembled WGS sequence"/>
</dbReference>
<dbReference type="Pfam" id="PF07676">
    <property type="entry name" value="PD40"/>
    <property type="match status" value="4"/>
</dbReference>
<name>A0A368N5G6_9GAMM</name>
<dbReference type="EMBL" id="QPID01000010">
    <property type="protein sequence ID" value="RCU45400.1"/>
    <property type="molecule type" value="Genomic_DNA"/>
</dbReference>
<dbReference type="Gene3D" id="2.30.40.10">
    <property type="entry name" value="Urease, subunit C, domain 1"/>
    <property type="match status" value="1"/>
</dbReference>
<dbReference type="Gene3D" id="3.40.50.10910">
    <property type="entry name" value="Amidohydrolase"/>
    <property type="match status" value="1"/>
</dbReference>
<dbReference type="InterPro" id="IPR011659">
    <property type="entry name" value="WD40"/>
</dbReference>
<feature type="chain" id="PRO_5016917430" evidence="2">
    <location>
        <begin position="21"/>
        <end position="1064"/>
    </location>
</feature>
<evidence type="ECO:0000313" key="5">
    <source>
        <dbReference type="Proteomes" id="UP000252558"/>
    </source>
</evidence>
<comment type="similarity">
    <text evidence="1">Belongs to the TolB family.</text>
</comment>
<accession>A0A368N5G6</accession>
<dbReference type="Gene3D" id="2.120.10.30">
    <property type="entry name" value="TolB, C-terminal domain"/>
    <property type="match status" value="2"/>
</dbReference>
<dbReference type="InterPro" id="IPR011042">
    <property type="entry name" value="6-blade_b-propeller_TolB-like"/>
</dbReference>
<dbReference type="RefSeq" id="WP_114339256.1">
    <property type="nucleotide sequence ID" value="NZ_QPID01000010.1"/>
</dbReference>
<evidence type="ECO:0000313" key="4">
    <source>
        <dbReference type="EMBL" id="RCU45400.1"/>
    </source>
</evidence>
<dbReference type="PANTHER" id="PTHR36842">
    <property type="entry name" value="PROTEIN TOLB HOMOLOG"/>
    <property type="match status" value="1"/>
</dbReference>
<dbReference type="Gene3D" id="3.30.110.90">
    <property type="entry name" value="Amidohydrolase"/>
    <property type="match status" value="1"/>
</dbReference>
<evidence type="ECO:0000256" key="1">
    <source>
        <dbReference type="ARBA" id="ARBA00009820"/>
    </source>
</evidence>
<dbReference type="InterPro" id="IPR032466">
    <property type="entry name" value="Metal_Hydrolase"/>
</dbReference>
<comment type="caution">
    <text evidence="4">The sequence shown here is derived from an EMBL/GenBank/DDBJ whole genome shotgun (WGS) entry which is preliminary data.</text>
</comment>
<dbReference type="SUPFAM" id="SSF82171">
    <property type="entry name" value="DPP6 N-terminal domain-like"/>
    <property type="match status" value="2"/>
</dbReference>
<dbReference type="PANTHER" id="PTHR36842:SF1">
    <property type="entry name" value="PROTEIN TOLB"/>
    <property type="match status" value="1"/>
</dbReference>
<organism evidence="4 5">
    <name type="scientific">Corallincola holothuriorum</name>
    <dbReference type="NCBI Taxonomy" id="2282215"/>
    <lineage>
        <taxon>Bacteria</taxon>
        <taxon>Pseudomonadati</taxon>
        <taxon>Pseudomonadota</taxon>
        <taxon>Gammaproteobacteria</taxon>
        <taxon>Alteromonadales</taxon>
        <taxon>Psychromonadaceae</taxon>
        <taxon>Corallincola</taxon>
    </lineage>
</organism>
<dbReference type="SUPFAM" id="SSF51556">
    <property type="entry name" value="Metallo-dependent hydrolases"/>
    <property type="match status" value="1"/>
</dbReference>
<dbReference type="InterPro" id="IPR011059">
    <property type="entry name" value="Metal-dep_hydrolase_composite"/>
</dbReference>
<gene>
    <name evidence="4" type="ORF">DU002_15170</name>
</gene>
<keyword evidence="2" id="KW-0732">Signal</keyword>
<proteinExistence type="inferred from homology"/>
<reference evidence="4 5" key="1">
    <citation type="submission" date="2018-07" db="EMBL/GenBank/DDBJ databases">
        <title>Corallincola holothuriorum sp. nov., a new facultative anaerobe isolated from sea cucumber Apostichopus japonicus.</title>
        <authorList>
            <person name="Xia H."/>
        </authorList>
    </citation>
    <scope>NUCLEOTIDE SEQUENCE [LARGE SCALE GENOMIC DNA]</scope>
    <source>
        <strain evidence="4 5">C4</strain>
    </source>
</reference>
<evidence type="ECO:0000256" key="2">
    <source>
        <dbReference type="SAM" id="SignalP"/>
    </source>
</evidence>
<dbReference type="InterPro" id="IPR006680">
    <property type="entry name" value="Amidohydro-rel"/>
</dbReference>
<dbReference type="Pfam" id="PF01979">
    <property type="entry name" value="Amidohydro_1"/>
    <property type="match status" value="1"/>
</dbReference>
<evidence type="ECO:0000259" key="3">
    <source>
        <dbReference type="Pfam" id="PF01979"/>
    </source>
</evidence>
<dbReference type="OrthoDB" id="9758793at2"/>
<dbReference type="Gene3D" id="1.20.58.520">
    <property type="entry name" value="Amidohydrolase"/>
    <property type="match status" value="1"/>
</dbReference>
<feature type="domain" description="Amidohydrolase-related" evidence="3">
    <location>
        <begin position="704"/>
        <end position="1037"/>
    </location>
</feature>
<sequence length="1064" mass="119522">MTQLRIIILFSVLLSLFVQAEDTWDVQNPTGIFDNALIDVREGTWMNLDISPDGRWLVFDLLGDLYKLPIEGGDAIPLTQGIAWDMQPRFSPDGKLLAFTSDRDGGDNLWLMEWQSGKLHQVSKETFRLVNSPAWSPDGETLVVRKHFTARRSLGAGEVWQYHLRGGDGLKLTSRPNDEKDLGEPAFSPDGRYIYFSQDATPGKTFHYSKDSVKGIYTIKRYDRETGEINTVIKRPGGAIRPTPSPDGNYLAYVTRDDFQSVLMLYDMRSGTSQPLYKKLDRDMQETWAIHGVYPTLAWHPKGDRLYFWAGGKIHELSVADGASREVDFHVKTELAVQRALRFKQRISPGNFEVKMMRFTQVSPSGHNLVFEALGKLWIKELPYGKPQRITKQENHFELYPQWSRDGTQLIYTTWHDQRQGSVRILDVDKRTEVVITNEPGKYIEPTFSPDGKQAVFRKVAGNNLLADAWSLKPGIYRVDLTDKSQGAPTLVTEQGREPQFGADNSRIFFTESGETPQLVSVDLNGHQYKVHYSNKRVTEYKLSPNGKQLAFAEGFKIYVTPFIERGSVIELSPNGNNVPVTQLSQKAGESISWTANSDVIYWTLGPELFSQSAKNLFALNSPADELDLLSLTQNGQYIGFMHRSYRPRGKVALVGGQIITMEKNRVIKDGTIVIDGKRILEVGERDKVKVPGDAIIIDLNGRTVMPGLIDAHAHGAQASNEIVPQQNWKNYAALTFGVTTIHDPSNDTTEIFAASELQRAGYIVAPRIFSTGAILYGAEYPGLTAKIETIDDARFHVERLKRAGAFSIKSYNQPRRDQRQKVIQAAREMNMLVVPEGGSLLQHNLTMLIDGHTTIEHSIPTARVYDDIKQLWSQIHTAYTPTMGVAFGGIAGENYWYAHNEIWLHQRLSRYVPGDVLNPRSMRRPIAPEHHYNHFNVAKVANELRQQGVLTNMGAHGQREGLAAHWEIWMFSQGGMTPMQALATATINPAKTLGLDDELGSLKAGKLADLIVIDGDPLKDIRLSEKVVYTMVGGRLFDAERMTELNGPAKNRLPFYFEASASE</sequence>
<dbReference type="SUPFAM" id="SSF51338">
    <property type="entry name" value="Composite domain of metallo-dependent hydrolases"/>
    <property type="match status" value="1"/>
</dbReference>
<dbReference type="GO" id="GO:0016810">
    <property type="term" value="F:hydrolase activity, acting on carbon-nitrogen (but not peptide) bonds"/>
    <property type="evidence" value="ECO:0007669"/>
    <property type="project" value="InterPro"/>
</dbReference>
<feature type="signal peptide" evidence="2">
    <location>
        <begin position="1"/>
        <end position="20"/>
    </location>
</feature>
<protein>
    <submittedName>
        <fullName evidence="4">Amidohydrolase</fullName>
    </submittedName>
</protein>